<accession>A0A840S1B8</accession>
<dbReference type="RefSeq" id="WP_168056874.1">
    <property type="nucleotide sequence ID" value="NZ_JAAOZT010000012.1"/>
</dbReference>
<evidence type="ECO:0000313" key="2">
    <source>
        <dbReference type="EMBL" id="MBB5202654.1"/>
    </source>
</evidence>
<protein>
    <submittedName>
        <fullName evidence="2">ABC-type uncharacterized transport system auxiliary subunit</fullName>
    </submittedName>
</protein>
<name>A0A840S1B8_9BURK</name>
<gene>
    <name evidence="2" type="ORF">HNR39_004524</name>
</gene>
<organism evidence="2 3">
    <name type="scientific">Glaciimonas immobilis</name>
    <dbReference type="NCBI Taxonomy" id="728004"/>
    <lineage>
        <taxon>Bacteria</taxon>
        <taxon>Pseudomonadati</taxon>
        <taxon>Pseudomonadota</taxon>
        <taxon>Betaproteobacteria</taxon>
        <taxon>Burkholderiales</taxon>
        <taxon>Oxalobacteraceae</taxon>
        <taxon>Glaciimonas</taxon>
    </lineage>
</organism>
<reference evidence="2 3" key="1">
    <citation type="submission" date="2020-08" db="EMBL/GenBank/DDBJ databases">
        <title>Genomic Encyclopedia of Type Strains, Phase IV (KMG-IV): sequencing the most valuable type-strain genomes for metagenomic binning, comparative biology and taxonomic classification.</title>
        <authorList>
            <person name="Goeker M."/>
        </authorList>
    </citation>
    <scope>NUCLEOTIDE SEQUENCE [LARGE SCALE GENOMIC DNA]</scope>
    <source>
        <strain evidence="2 3">DSM 23240</strain>
    </source>
</reference>
<dbReference type="AlphaFoldDB" id="A0A840S1B8"/>
<feature type="compositionally biased region" description="Basic and acidic residues" evidence="1">
    <location>
        <begin position="48"/>
        <end position="60"/>
    </location>
</feature>
<comment type="caution">
    <text evidence="2">The sequence shown here is derived from an EMBL/GenBank/DDBJ whole genome shotgun (WGS) entry which is preliminary data.</text>
</comment>
<proteinExistence type="predicted"/>
<dbReference type="PROSITE" id="PS51257">
    <property type="entry name" value="PROKAR_LIPOPROTEIN"/>
    <property type="match status" value="1"/>
</dbReference>
<sequence length="60" mass="6552">MRALAAGLLASLTLVACKPAASPGDILKPQRDALEQTKALDGQMQQQYKERQKAIDDQQK</sequence>
<dbReference type="Proteomes" id="UP000571084">
    <property type="component" value="Unassembled WGS sequence"/>
</dbReference>
<evidence type="ECO:0000256" key="1">
    <source>
        <dbReference type="SAM" id="MobiDB-lite"/>
    </source>
</evidence>
<evidence type="ECO:0000313" key="3">
    <source>
        <dbReference type="Proteomes" id="UP000571084"/>
    </source>
</evidence>
<dbReference type="EMBL" id="JACHHQ010000020">
    <property type="protein sequence ID" value="MBB5202654.1"/>
    <property type="molecule type" value="Genomic_DNA"/>
</dbReference>
<feature type="region of interest" description="Disordered" evidence="1">
    <location>
        <begin position="40"/>
        <end position="60"/>
    </location>
</feature>
<keyword evidence="3" id="KW-1185">Reference proteome</keyword>